<feature type="region of interest" description="Disordered" evidence="1">
    <location>
        <begin position="53"/>
        <end position="86"/>
    </location>
</feature>
<evidence type="ECO:0000256" key="1">
    <source>
        <dbReference type="SAM" id="MobiDB-lite"/>
    </source>
</evidence>
<proteinExistence type="predicted"/>
<name>A0A9P5AWT3_9HYPO</name>
<organism evidence="2 3">
    <name type="scientific">Fusarium agapanthi</name>
    <dbReference type="NCBI Taxonomy" id="1803897"/>
    <lineage>
        <taxon>Eukaryota</taxon>
        <taxon>Fungi</taxon>
        <taxon>Dikarya</taxon>
        <taxon>Ascomycota</taxon>
        <taxon>Pezizomycotina</taxon>
        <taxon>Sordariomycetes</taxon>
        <taxon>Hypocreomycetidae</taxon>
        <taxon>Hypocreales</taxon>
        <taxon>Nectriaceae</taxon>
        <taxon>Fusarium</taxon>
        <taxon>Fusarium fujikuroi species complex</taxon>
    </lineage>
</organism>
<keyword evidence="3" id="KW-1185">Reference proteome</keyword>
<evidence type="ECO:0000313" key="2">
    <source>
        <dbReference type="EMBL" id="KAF4473310.1"/>
    </source>
</evidence>
<dbReference type="EMBL" id="LUFC02001752">
    <property type="protein sequence ID" value="KAF4473310.1"/>
    <property type="molecule type" value="Genomic_DNA"/>
</dbReference>
<accession>A0A9P5AWT3</accession>
<comment type="caution">
    <text evidence="2">The sequence shown here is derived from an EMBL/GenBank/DDBJ whole genome shotgun (WGS) entry which is preliminary data.</text>
</comment>
<feature type="compositionally biased region" description="Basic and acidic residues" evidence="1">
    <location>
        <begin position="10"/>
        <end position="22"/>
    </location>
</feature>
<dbReference type="OrthoDB" id="5086298at2759"/>
<gene>
    <name evidence="2" type="ORF">FAGAP_13255</name>
</gene>
<evidence type="ECO:0000313" key="3">
    <source>
        <dbReference type="Proteomes" id="UP000737391"/>
    </source>
</evidence>
<protein>
    <submittedName>
        <fullName evidence="2">Uncharacterized protein</fullName>
    </submittedName>
</protein>
<reference evidence="2" key="1">
    <citation type="submission" date="2020-01" db="EMBL/GenBank/DDBJ databases">
        <title>Identification and distribution of gene clusters putatively required for synthesis of sphingolipid metabolism inhibitors in phylogenetically diverse species of the filamentous fungus Fusarium.</title>
        <authorList>
            <person name="Kim H.-S."/>
            <person name="Busman M."/>
            <person name="Brown D.W."/>
            <person name="Divon H."/>
            <person name="Uhlig S."/>
            <person name="Proctor R.H."/>
        </authorList>
    </citation>
    <scope>NUCLEOTIDE SEQUENCE</scope>
    <source>
        <strain evidence="2">NRRL 31653</strain>
    </source>
</reference>
<feature type="region of interest" description="Disordered" evidence="1">
    <location>
        <begin position="1"/>
        <end position="25"/>
    </location>
</feature>
<sequence>MGLEHQGSSDCKRSPLRAERPGLIRQGAIVPCTSTSERRRLRNSREAVPRLLRQDAQVYEHEEGEQSPQNDSLLGMAREGKNAAGR</sequence>
<dbReference type="Proteomes" id="UP000737391">
    <property type="component" value="Unassembled WGS sequence"/>
</dbReference>
<dbReference type="AlphaFoldDB" id="A0A9P5AWT3"/>